<sequence length="80" mass="8965">MTFVAEVKTQCGAMDAQYEERTKTRAEETEAISKAVEILDAEEAHASFAKSFSFLQESHKSPPALCARPPAWPRPRILAW</sequence>
<reference evidence="1" key="1">
    <citation type="submission" date="2023-08" db="EMBL/GenBank/DDBJ databases">
        <authorList>
            <person name="Chen Y."/>
            <person name="Shah S."/>
            <person name="Dougan E. K."/>
            <person name="Thang M."/>
            <person name="Chan C."/>
        </authorList>
    </citation>
    <scope>NUCLEOTIDE SEQUENCE</scope>
</reference>
<name>A0AA36J2E4_9DINO</name>
<gene>
    <name evidence="1" type="ORF">EVOR1521_LOCUS21310</name>
</gene>
<dbReference type="EMBL" id="CAUJNA010003261">
    <property type="protein sequence ID" value="CAJ1397258.1"/>
    <property type="molecule type" value="Genomic_DNA"/>
</dbReference>
<protein>
    <submittedName>
        <fullName evidence="1">Uncharacterized protein</fullName>
    </submittedName>
</protein>
<keyword evidence="2" id="KW-1185">Reference proteome</keyword>
<comment type="caution">
    <text evidence="1">The sequence shown here is derived from an EMBL/GenBank/DDBJ whole genome shotgun (WGS) entry which is preliminary data.</text>
</comment>
<evidence type="ECO:0000313" key="2">
    <source>
        <dbReference type="Proteomes" id="UP001178507"/>
    </source>
</evidence>
<accession>A0AA36J2E4</accession>
<organism evidence="1 2">
    <name type="scientific">Effrenium voratum</name>
    <dbReference type="NCBI Taxonomy" id="2562239"/>
    <lineage>
        <taxon>Eukaryota</taxon>
        <taxon>Sar</taxon>
        <taxon>Alveolata</taxon>
        <taxon>Dinophyceae</taxon>
        <taxon>Suessiales</taxon>
        <taxon>Symbiodiniaceae</taxon>
        <taxon>Effrenium</taxon>
    </lineage>
</organism>
<proteinExistence type="predicted"/>
<dbReference type="Proteomes" id="UP001178507">
    <property type="component" value="Unassembled WGS sequence"/>
</dbReference>
<evidence type="ECO:0000313" key="1">
    <source>
        <dbReference type="EMBL" id="CAJ1397258.1"/>
    </source>
</evidence>
<dbReference type="AlphaFoldDB" id="A0AA36J2E4"/>